<dbReference type="EMBL" id="CP017241">
    <property type="protein sequence ID" value="APO76796.1"/>
    <property type="molecule type" value="Genomic_DNA"/>
</dbReference>
<dbReference type="AlphaFoldDB" id="A0A1L5P9G8"/>
<gene>
    <name evidence="2" type="ORF">AM571_CH04017</name>
</gene>
<feature type="region of interest" description="Disordered" evidence="1">
    <location>
        <begin position="1"/>
        <end position="70"/>
    </location>
</feature>
<evidence type="ECO:0000313" key="2">
    <source>
        <dbReference type="EMBL" id="APO76796.1"/>
    </source>
</evidence>
<sequence>MAMPFSSASSGDLSGSPRPSGARRPCPAYRCRPISSSMSTCRRRSPPSARARSRASANCTSSSATTPGNSLRMPSALRRYSAFGIAPLARTAAIVEGLTAISSPLRISDDGLSGCEIEPASAFCASVLGNEFLDVFRRDELEWNVGLFLDLFALDELQSRIRLCPDRRRPVKI</sequence>
<feature type="compositionally biased region" description="Low complexity" evidence="1">
    <location>
        <begin position="46"/>
        <end position="67"/>
    </location>
</feature>
<organism evidence="2 3">
    <name type="scientific">Rhizobium etli 8C-3</name>
    <dbReference type="NCBI Taxonomy" id="538025"/>
    <lineage>
        <taxon>Bacteria</taxon>
        <taxon>Pseudomonadati</taxon>
        <taxon>Pseudomonadota</taxon>
        <taxon>Alphaproteobacteria</taxon>
        <taxon>Hyphomicrobiales</taxon>
        <taxon>Rhizobiaceae</taxon>
        <taxon>Rhizobium/Agrobacterium group</taxon>
        <taxon>Rhizobium</taxon>
    </lineage>
</organism>
<evidence type="ECO:0000313" key="3">
    <source>
        <dbReference type="Proteomes" id="UP000185109"/>
    </source>
</evidence>
<reference evidence="2 3" key="1">
    <citation type="submission" date="2016-09" db="EMBL/GenBank/DDBJ databases">
        <title>The complete genome sequences of Rhizobium gallicum, symbiovars gallicum and phaseoli, symbionts associated to common bean (Phaseolus vulgaris).</title>
        <authorList>
            <person name="Bustos P."/>
            <person name="Santamaria R.I."/>
            <person name="Perez-Carrascal O.M."/>
            <person name="Juarez S."/>
            <person name="Lozano L."/>
            <person name="Martinez-Flores I."/>
            <person name="Martinez-Romero E."/>
            <person name="Cevallos M."/>
            <person name="Romero D."/>
            <person name="Davila G."/>
            <person name="Gonzalez V."/>
        </authorList>
    </citation>
    <scope>NUCLEOTIDE SEQUENCE [LARGE SCALE GENOMIC DNA]</scope>
    <source>
        <strain evidence="2 3">8C-3</strain>
    </source>
</reference>
<dbReference type="Proteomes" id="UP000185109">
    <property type="component" value="Chromosome"/>
</dbReference>
<evidence type="ECO:0000256" key="1">
    <source>
        <dbReference type="SAM" id="MobiDB-lite"/>
    </source>
</evidence>
<proteinExistence type="predicted"/>
<accession>A0A1L5P9G8</accession>
<name>A0A1L5P9G8_RHIET</name>
<protein>
    <submittedName>
        <fullName evidence="2">Uncharacterized protein</fullName>
    </submittedName>
</protein>
<feature type="compositionally biased region" description="Low complexity" evidence="1">
    <location>
        <begin position="1"/>
        <end position="33"/>
    </location>
</feature>